<keyword evidence="2" id="KW-0732">Signal</keyword>
<dbReference type="Proteomes" id="UP000615593">
    <property type="component" value="Unassembled WGS sequence"/>
</dbReference>
<feature type="compositionally biased region" description="Basic and acidic residues" evidence="1">
    <location>
        <begin position="301"/>
        <end position="313"/>
    </location>
</feature>
<evidence type="ECO:0000256" key="2">
    <source>
        <dbReference type="SAM" id="SignalP"/>
    </source>
</evidence>
<accession>A0ABQ3BLD0</accession>
<feature type="signal peptide" evidence="2">
    <location>
        <begin position="1"/>
        <end position="18"/>
    </location>
</feature>
<evidence type="ECO:0008006" key="5">
    <source>
        <dbReference type="Google" id="ProtNLM"/>
    </source>
</evidence>
<comment type="caution">
    <text evidence="3">The sequence shown here is derived from an EMBL/GenBank/DDBJ whole genome shotgun (WGS) entry which is preliminary data.</text>
</comment>
<protein>
    <recommendedName>
        <fullName evidence="5">MetA-pathway of phenol degradation</fullName>
    </recommendedName>
</protein>
<evidence type="ECO:0000256" key="1">
    <source>
        <dbReference type="SAM" id="MobiDB-lite"/>
    </source>
</evidence>
<name>A0ABQ3BLD0_9FLAO</name>
<evidence type="ECO:0000313" key="4">
    <source>
        <dbReference type="Proteomes" id="UP000615593"/>
    </source>
</evidence>
<feature type="chain" id="PRO_5046967711" description="MetA-pathway of phenol degradation" evidence="2">
    <location>
        <begin position="19"/>
        <end position="323"/>
    </location>
</feature>
<feature type="compositionally biased region" description="Acidic residues" evidence="1">
    <location>
        <begin position="314"/>
        <end position="323"/>
    </location>
</feature>
<proteinExistence type="predicted"/>
<dbReference type="EMBL" id="BMWY01000002">
    <property type="protein sequence ID" value="GGZ50382.1"/>
    <property type="molecule type" value="Genomic_DNA"/>
</dbReference>
<keyword evidence="4" id="KW-1185">Reference proteome</keyword>
<gene>
    <name evidence="3" type="ORF">GCM10008088_09990</name>
</gene>
<reference evidence="4" key="1">
    <citation type="journal article" date="2019" name="Int. J. Syst. Evol. Microbiol.">
        <title>The Global Catalogue of Microorganisms (GCM) 10K type strain sequencing project: providing services to taxonomists for standard genome sequencing and annotation.</title>
        <authorList>
            <consortium name="The Broad Institute Genomics Platform"/>
            <consortium name="The Broad Institute Genome Sequencing Center for Infectious Disease"/>
            <person name="Wu L."/>
            <person name="Ma J."/>
        </authorList>
    </citation>
    <scope>NUCLEOTIDE SEQUENCE [LARGE SCALE GENOMIC DNA]</scope>
    <source>
        <strain evidence="4">KCTC 12708</strain>
    </source>
</reference>
<sequence length="323" mass="36618">MKNFLAAGLLLTGQFLFAQYTETINSNRPGRSQGAFSVGNGVLQGEAGLRAGRDNHDLLNTETTLWGLDYEVRYGFLVERLEANLSGSFLNANQRYIVGASNVESTYRNFESNTLGLKYLVFDPHRKRVLEGPNLYSWKADNTFQLRDLIPAVSVYAGLNLLFGSADNPFIAPENDGITPQVAIITQHNLGRWVFVMNFIGDKFSTDVPSYSGIFTLTHAYTRELSFFAEAQIIKSDFYSDDIARLGAAYLFNDDFQVDISGLVNFRDTPSRWQVALGVSYRIDMHNTDEYIMEDKKEKKELNKKKEELKEDREDGFEDEVIE</sequence>
<feature type="region of interest" description="Disordered" evidence="1">
    <location>
        <begin position="301"/>
        <end position="323"/>
    </location>
</feature>
<dbReference type="Pfam" id="PF13557">
    <property type="entry name" value="Phenol_MetA_deg"/>
    <property type="match status" value="1"/>
</dbReference>
<dbReference type="InterPro" id="IPR025737">
    <property type="entry name" value="FApF"/>
</dbReference>
<organism evidence="3 4">
    <name type="scientific">Mesonia mobilis</name>
    <dbReference type="NCBI Taxonomy" id="369791"/>
    <lineage>
        <taxon>Bacteria</taxon>
        <taxon>Pseudomonadati</taxon>
        <taxon>Bacteroidota</taxon>
        <taxon>Flavobacteriia</taxon>
        <taxon>Flavobacteriales</taxon>
        <taxon>Flavobacteriaceae</taxon>
        <taxon>Mesonia</taxon>
    </lineage>
</organism>
<evidence type="ECO:0000313" key="3">
    <source>
        <dbReference type="EMBL" id="GGZ50382.1"/>
    </source>
</evidence>